<protein>
    <submittedName>
        <fullName evidence="1">Uncharacterized protein</fullName>
    </submittedName>
</protein>
<accession>A0ABX1X2M2</accession>
<dbReference type="EMBL" id="RZNH01000073">
    <property type="protein sequence ID" value="NOU62330.1"/>
    <property type="molecule type" value="Genomic_DNA"/>
</dbReference>
<dbReference type="Proteomes" id="UP000732105">
    <property type="component" value="Unassembled WGS sequence"/>
</dbReference>
<comment type="caution">
    <text evidence="1">The sequence shown here is derived from an EMBL/GenBank/DDBJ whole genome shotgun (WGS) entry which is preliminary data.</text>
</comment>
<name>A0ABX1X2M2_9BACT</name>
<gene>
    <name evidence="1" type="ORF">ELS83_21300</name>
</gene>
<organism evidence="1 2">
    <name type="scientific">Marinifilum caeruleilacunae</name>
    <dbReference type="NCBI Taxonomy" id="2499076"/>
    <lineage>
        <taxon>Bacteria</taxon>
        <taxon>Pseudomonadati</taxon>
        <taxon>Bacteroidota</taxon>
        <taxon>Bacteroidia</taxon>
        <taxon>Marinilabiliales</taxon>
        <taxon>Marinifilaceae</taxon>
    </lineage>
</organism>
<sequence>MKYKQILIIISIVLIGIQRNAYSQNLDNINSVNIQTDTLYDIERRYKLPPNGFDINLNLDSLEFTERRIPKVRRIFKAGKTYHYKALYLTSNNDTISNPRYRTNPFVW</sequence>
<dbReference type="RefSeq" id="WP_171597579.1">
    <property type="nucleotide sequence ID" value="NZ_RZNH01000073.1"/>
</dbReference>
<reference evidence="1 2" key="1">
    <citation type="submission" date="2018-12" db="EMBL/GenBank/DDBJ databases">
        <title>Marinifilum JC070 sp. nov., a marine bacterium isolated from Yongle Blue Hole in the South China Sea.</title>
        <authorList>
            <person name="Fu T."/>
        </authorList>
    </citation>
    <scope>NUCLEOTIDE SEQUENCE [LARGE SCALE GENOMIC DNA]</scope>
    <source>
        <strain evidence="1 2">JC070</strain>
    </source>
</reference>
<evidence type="ECO:0000313" key="1">
    <source>
        <dbReference type="EMBL" id="NOU62330.1"/>
    </source>
</evidence>
<proteinExistence type="predicted"/>
<keyword evidence="2" id="KW-1185">Reference proteome</keyword>
<evidence type="ECO:0000313" key="2">
    <source>
        <dbReference type="Proteomes" id="UP000732105"/>
    </source>
</evidence>